<protein>
    <submittedName>
        <fullName evidence="4">NmrA family transcriptional regulator</fullName>
    </submittedName>
</protein>
<dbReference type="InterPro" id="IPR008030">
    <property type="entry name" value="NmrA-like"/>
</dbReference>
<dbReference type="PANTHER" id="PTHR42748:SF7">
    <property type="entry name" value="NMRA LIKE REDOX SENSOR 1-RELATED"/>
    <property type="match status" value="1"/>
</dbReference>
<dbReference type="EMBL" id="BCSY01000076">
    <property type="protein sequence ID" value="GAS97636.1"/>
    <property type="molecule type" value="Genomic_DNA"/>
</dbReference>
<dbReference type="SUPFAM" id="SSF51735">
    <property type="entry name" value="NAD(P)-binding Rossmann-fold domains"/>
    <property type="match status" value="1"/>
</dbReference>
<name>A0A100WGG7_MYCCR</name>
<dbReference type="PANTHER" id="PTHR42748">
    <property type="entry name" value="NITROGEN METABOLITE REPRESSION PROTEIN NMRA FAMILY MEMBER"/>
    <property type="match status" value="1"/>
</dbReference>
<proteinExistence type="inferred from homology"/>
<dbReference type="Pfam" id="PF05368">
    <property type="entry name" value="NmrA"/>
    <property type="match status" value="1"/>
</dbReference>
<evidence type="ECO:0000256" key="2">
    <source>
        <dbReference type="ARBA" id="ARBA00022857"/>
    </source>
</evidence>
<sequence length="297" mass="31401">MSGQTRGVIDVNRHTGPIAVLGATGAQGGAVAAALRQHGVPVRAVVRNPAAQRARALADAGAEVVVADLADEQALATAFTGAAGVFAVTTPFEQGPEAEIEQGLHILAAAERAAVPHLVFSSVGSADQHSGVPHFDSKAAIEAALVRSAVPHTIVGPTYFFDNLLGGGEQLNAGVLELALPADLPLQQLDRRDLGAFVAHVCTQPERFTGRRIDLASDTITPRQMARSLQRALGRPIRVVSPDPADIGSADMRAMYTFLTERGYAADTGWLHRTFPSIGWHRFDDWLDDTLSANREG</sequence>
<evidence type="ECO:0000313" key="5">
    <source>
        <dbReference type="Proteomes" id="UP000069443"/>
    </source>
</evidence>
<feature type="domain" description="NmrA-like" evidence="3">
    <location>
        <begin position="17"/>
        <end position="239"/>
    </location>
</feature>
<dbReference type="RefSeq" id="WP_062658502.1">
    <property type="nucleotide sequence ID" value="NZ_BCSY01000076.1"/>
</dbReference>
<comment type="similarity">
    <text evidence="1">Belongs to the NmrA-type oxidoreductase family.</text>
</comment>
<organism evidence="4 5">
    <name type="scientific">Mycolicibacterium canariasense</name>
    <name type="common">Mycobacterium canariasense</name>
    <dbReference type="NCBI Taxonomy" id="228230"/>
    <lineage>
        <taxon>Bacteria</taxon>
        <taxon>Bacillati</taxon>
        <taxon>Actinomycetota</taxon>
        <taxon>Actinomycetes</taxon>
        <taxon>Mycobacteriales</taxon>
        <taxon>Mycobacteriaceae</taxon>
        <taxon>Mycolicibacterium</taxon>
    </lineage>
</organism>
<keyword evidence="2" id="KW-0521">NADP</keyword>
<dbReference type="CDD" id="cd05251">
    <property type="entry name" value="NmrA_like_SDR_a"/>
    <property type="match status" value="1"/>
</dbReference>
<dbReference type="InterPro" id="IPR036291">
    <property type="entry name" value="NAD(P)-bd_dom_sf"/>
</dbReference>
<reference evidence="5" key="1">
    <citation type="journal article" date="2016" name="Genome Announc.">
        <title>Draft Genome Sequences of Five Rapidly Growing Mycobacterium Species, M. thermoresistibile, M. fortuitum subsp. acetamidolyticum, M. canariasense, M. brisbanense, and M. novocastrense.</title>
        <authorList>
            <person name="Katahira K."/>
            <person name="Ogura Y."/>
            <person name="Gotoh Y."/>
            <person name="Hayashi T."/>
        </authorList>
    </citation>
    <scope>NUCLEOTIDE SEQUENCE [LARGE SCALE GENOMIC DNA]</scope>
    <source>
        <strain evidence="5">JCM15298</strain>
    </source>
</reference>
<comment type="caution">
    <text evidence="4">The sequence shown here is derived from an EMBL/GenBank/DDBJ whole genome shotgun (WGS) entry which is preliminary data.</text>
</comment>
<evidence type="ECO:0000259" key="3">
    <source>
        <dbReference type="Pfam" id="PF05368"/>
    </source>
</evidence>
<dbReference type="OrthoDB" id="319724at2"/>
<dbReference type="InterPro" id="IPR051164">
    <property type="entry name" value="NmrA-like_oxidored"/>
</dbReference>
<dbReference type="AlphaFoldDB" id="A0A100WGG7"/>
<reference evidence="5" key="2">
    <citation type="submission" date="2016-02" db="EMBL/GenBank/DDBJ databases">
        <title>Draft genome sequence of five rapidly growing Mycobacterium species.</title>
        <authorList>
            <person name="Katahira K."/>
            <person name="Gotou Y."/>
            <person name="Iida K."/>
            <person name="Ogura Y."/>
            <person name="Hayashi T."/>
        </authorList>
    </citation>
    <scope>NUCLEOTIDE SEQUENCE [LARGE SCALE GENOMIC DNA]</scope>
    <source>
        <strain evidence="5">JCM15298</strain>
    </source>
</reference>
<dbReference type="STRING" id="228230.RMCC_4602"/>
<dbReference type="Gene3D" id="3.40.50.720">
    <property type="entry name" value="NAD(P)-binding Rossmann-like Domain"/>
    <property type="match status" value="1"/>
</dbReference>
<keyword evidence="5" id="KW-1185">Reference proteome</keyword>
<gene>
    <name evidence="4" type="ORF">RMCC_4602</name>
</gene>
<evidence type="ECO:0000313" key="4">
    <source>
        <dbReference type="EMBL" id="GAS97636.1"/>
    </source>
</evidence>
<dbReference type="Proteomes" id="UP000069443">
    <property type="component" value="Unassembled WGS sequence"/>
</dbReference>
<dbReference type="Gene3D" id="3.90.25.10">
    <property type="entry name" value="UDP-galactose 4-epimerase, domain 1"/>
    <property type="match status" value="1"/>
</dbReference>
<evidence type="ECO:0000256" key="1">
    <source>
        <dbReference type="ARBA" id="ARBA00006328"/>
    </source>
</evidence>
<accession>A0A100WGG7</accession>